<dbReference type="SUPFAM" id="SSF53067">
    <property type="entry name" value="Actin-like ATPase domain"/>
    <property type="match status" value="1"/>
</dbReference>
<dbReference type="Gene3D" id="3.30.420.40">
    <property type="match status" value="1"/>
</dbReference>
<accession>E6MIA2</accession>
<dbReference type="RefSeq" id="WP_006599057.1">
    <property type="nucleotide sequence ID" value="NZ_GL622359.1"/>
</dbReference>
<dbReference type="PANTHER" id="PTHR32432">
    <property type="entry name" value="CELL DIVISION PROTEIN FTSA-RELATED"/>
    <property type="match status" value="1"/>
</dbReference>
<comment type="caution">
    <text evidence="1">The sequence shown here is derived from an EMBL/GenBank/DDBJ whole genome shotgun (WGS) entry which is preliminary data.</text>
</comment>
<evidence type="ECO:0000313" key="2">
    <source>
        <dbReference type="Proteomes" id="UP000004754"/>
    </source>
</evidence>
<dbReference type="InterPro" id="IPR043129">
    <property type="entry name" value="ATPase_NBD"/>
</dbReference>
<dbReference type="InterPro" id="IPR009377">
    <property type="entry name" value="EutA"/>
</dbReference>
<dbReference type="PANTHER" id="PTHR32432:SF13">
    <property type="entry name" value="ETHANOLAMINE AMMONIA-LYASE REACTIVASE EUTA"/>
    <property type="match status" value="1"/>
</dbReference>
<gene>
    <name evidence="1" type="ORF">HMP0721_1635</name>
</gene>
<name>E6MIA2_9FIRM</name>
<reference evidence="1 2" key="1">
    <citation type="submission" date="2010-12" db="EMBL/GenBank/DDBJ databases">
        <authorList>
            <person name="Muzny D."/>
            <person name="Qin X."/>
            <person name="Deng J."/>
            <person name="Jiang H."/>
            <person name="Liu Y."/>
            <person name="Qu J."/>
            <person name="Song X.-Z."/>
            <person name="Zhang L."/>
            <person name="Thornton R."/>
            <person name="Coyle M."/>
            <person name="Francisco L."/>
            <person name="Jackson L."/>
            <person name="Javaid M."/>
            <person name="Korchina V."/>
            <person name="Kovar C."/>
            <person name="Mata R."/>
            <person name="Mathew T."/>
            <person name="Ngo R."/>
            <person name="Nguyen L."/>
            <person name="Nguyen N."/>
            <person name="Okwuonu G."/>
            <person name="Ongeri F."/>
            <person name="Pham C."/>
            <person name="Simmons D."/>
            <person name="Wilczek-Boney K."/>
            <person name="Hale W."/>
            <person name="Jakkamsetti A."/>
            <person name="Pham P."/>
            <person name="Ruth R."/>
            <person name="San Lucas F."/>
            <person name="Warren J."/>
            <person name="Zhang J."/>
            <person name="Zhao Z."/>
            <person name="Zhou C."/>
            <person name="Zhu D."/>
            <person name="Lee S."/>
            <person name="Bess C."/>
            <person name="Blankenburg K."/>
            <person name="Forbes L."/>
            <person name="Fu Q."/>
            <person name="Gubbala S."/>
            <person name="Hirani K."/>
            <person name="Jayaseelan J.C."/>
            <person name="Lara F."/>
            <person name="Munidasa M."/>
            <person name="Palculict T."/>
            <person name="Patil S."/>
            <person name="Pu L.-L."/>
            <person name="Saada N."/>
            <person name="Tang L."/>
            <person name="Weissenberger G."/>
            <person name="Zhu Y."/>
            <person name="Hemphill L."/>
            <person name="Shang Y."/>
            <person name="Youmans B."/>
            <person name="Ayvaz T."/>
            <person name="Ross M."/>
            <person name="Santibanez J."/>
            <person name="Aqrawi P."/>
            <person name="Gross S."/>
            <person name="Joshi V."/>
            <person name="Fowler G."/>
            <person name="Nazareth L."/>
            <person name="Reid J."/>
            <person name="Worley K."/>
            <person name="Petrosino J."/>
            <person name="Highlander S."/>
            <person name="Gibbs R."/>
        </authorList>
    </citation>
    <scope>NUCLEOTIDE SEQUENCE [LARGE SCALE GENOMIC DNA]</scope>
    <source>
        <strain evidence="1 2">ATCC 23263</strain>
    </source>
</reference>
<keyword evidence="2" id="KW-1185">Reference proteome</keyword>
<dbReference type="eggNOG" id="COG4819">
    <property type="taxonomic scope" value="Bacteria"/>
</dbReference>
<dbReference type="InterPro" id="IPR050696">
    <property type="entry name" value="FtsA/MreB"/>
</dbReference>
<dbReference type="Proteomes" id="UP000004754">
    <property type="component" value="Unassembled WGS sequence"/>
</dbReference>
<dbReference type="STRING" id="887929.HMP0721_1635"/>
<dbReference type="PIRSF" id="PIRSF012293">
    <property type="entry name" value="EutA"/>
    <property type="match status" value="1"/>
</dbReference>
<evidence type="ECO:0000313" key="1">
    <source>
        <dbReference type="EMBL" id="EFV01254.1"/>
    </source>
</evidence>
<organism evidence="1 2">
    <name type="scientific">Pseudoramibacter alactolyticus ATCC 23263</name>
    <dbReference type="NCBI Taxonomy" id="887929"/>
    <lineage>
        <taxon>Bacteria</taxon>
        <taxon>Bacillati</taxon>
        <taxon>Bacillota</taxon>
        <taxon>Clostridia</taxon>
        <taxon>Eubacteriales</taxon>
        <taxon>Eubacteriaceae</taxon>
        <taxon>Pseudoramibacter</taxon>
    </lineage>
</organism>
<dbReference type="Pfam" id="PF06277">
    <property type="entry name" value="EutA"/>
    <property type="match status" value="1"/>
</dbReference>
<proteinExistence type="predicted"/>
<dbReference type="HOGENOM" id="CLU_046255_0_0_9"/>
<dbReference type="EMBL" id="AEQN01000022">
    <property type="protein sequence ID" value="EFV01254.1"/>
    <property type="molecule type" value="Genomic_DNA"/>
</dbReference>
<protein>
    <submittedName>
        <fullName evidence="1">Ethanolamine utilization protein EutA</fullName>
    </submittedName>
</protein>
<dbReference type="AlphaFoldDB" id="E6MIA2"/>
<sequence>MLTKMSMEEKIKSVGIDIGTSTTQMIFSELTICNTAGSYVVPRIHIVDKRVVYRSPIYFTPLIGDALIDTEAIEKILRKEYAKAGVAPADLQTGAVIITGDSARKENADIVLQALSDMAGNFVVATAGPSLESVLSAKGAGTDNLSRKKRKVMANIDIGGGTSNIAVFDRGKLIGTTCLDIGGRLVRVEGGRITAVFSKIAALAERRGIPLHVGEPADLQQLERLCEIMADHLFQAINRQTRTPNHGSLYTNDGAPLPQVLHMDALTLSGGVAENMRRLNAGEALDPFLYGDIGVLLAKALKHRFEKSETPVCEARETIRATVVGAGSHTVNVSGSTIHYEANTLPIKNIPVLKIGEEEATDPKKITETIRNKLSLFGDGESPVAIGLLGTAFSTFAAIQTLAEAIVNGAKAVIEGPSPLIVIVENDIGKALGNAMALRVRADKPIISLDGIYTADGDYIDIGEPVAGGRVCPVIVKTIIFNT</sequence>